<evidence type="ECO:0000313" key="2">
    <source>
        <dbReference type="EMBL" id="SFU86630.1"/>
    </source>
</evidence>
<dbReference type="InterPro" id="IPR009061">
    <property type="entry name" value="DNA-bd_dom_put_sf"/>
</dbReference>
<dbReference type="GO" id="GO:0003677">
    <property type="term" value="F:DNA binding"/>
    <property type="evidence" value="ECO:0007669"/>
    <property type="project" value="InterPro"/>
</dbReference>
<dbReference type="OrthoDB" id="597977at2"/>
<proteinExistence type="predicted"/>
<dbReference type="InterPro" id="IPR041657">
    <property type="entry name" value="HTH_17"/>
</dbReference>
<sequence>MELQQLEQRLRNIETLLLSQKTVLNFEEVASYTGLSKSYLYKLTSAAQIPHFKPQGKHIYFNKAEVDQWLQRNHTQPLNEAELEEQAATYITLKRMGGAAC</sequence>
<keyword evidence="3" id="KW-1185">Reference proteome</keyword>
<dbReference type="AlphaFoldDB" id="A0A1I7JNB7"/>
<name>A0A1I7JNB7_9BACT</name>
<dbReference type="RefSeq" id="WP_068838002.1">
    <property type="nucleotide sequence ID" value="NZ_BMXC01000003.1"/>
</dbReference>
<evidence type="ECO:0000259" key="1">
    <source>
        <dbReference type="Pfam" id="PF12728"/>
    </source>
</evidence>
<dbReference type="InterPro" id="IPR010093">
    <property type="entry name" value="SinI_DNA-bd"/>
</dbReference>
<reference evidence="3" key="1">
    <citation type="submission" date="2016-10" db="EMBL/GenBank/DDBJ databases">
        <authorList>
            <person name="Varghese N."/>
        </authorList>
    </citation>
    <scope>NUCLEOTIDE SEQUENCE [LARGE SCALE GENOMIC DNA]</scope>
    <source>
        <strain evidence="3">DSM 18820</strain>
    </source>
</reference>
<gene>
    <name evidence="2" type="ORF">SAMN04487941_3056</name>
</gene>
<dbReference type="Proteomes" id="UP000182491">
    <property type="component" value="Unassembled WGS sequence"/>
</dbReference>
<evidence type="ECO:0000313" key="3">
    <source>
        <dbReference type="Proteomes" id="UP000182491"/>
    </source>
</evidence>
<dbReference type="SUPFAM" id="SSF46955">
    <property type="entry name" value="Putative DNA-binding domain"/>
    <property type="match status" value="1"/>
</dbReference>
<organism evidence="2 3">
    <name type="scientific">Pontibacter akesuensis</name>
    <dbReference type="NCBI Taxonomy" id="388950"/>
    <lineage>
        <taxon>Bacteria</taxon>
        <taxon>Pseudomonadati</taxon>
        <taxon>Bacteroidota</taxon>
        <taxon>Cytophagia</taxon>
        <taxon>Cytophagales</taxon>
        <taxon>Hymenobacteraceae</taxon>
        <taxon>Pontibacter</taxon>
    </lineage>
</organism>
<feature type="domain" description="Helix-turn-helix" evidence="1">
    <location>
        <begin position="24"/>
        <end position="73"/>
    </location>
</feature>
<accession>A0A1I7JNB7</accession>
<dbReference type="STRING" id="388950.GCA_001611675_02009"/>
<dbReference type="EMBL" id="FPCA01000003">
    <property type="protein sequence ID" value="SFU86630.1"/>
    <property type="molecule type" value="Genomic_DNA"/>
</dbReference>
<protein>
    <submittedName>
        <fullName evidence="2">Transcriptional regulator, AlpA family</fullName>
    </submittedName>
</protein>
<dbReference type="NCBIfam" id="TIGR01764">
    <property type="entry name" value="excise"/>
    <property type="match status" value="1"/>
</dbReference>
<dbReference type="Pfam" id="PF12728">
    <property type="entry name" value="HTH_17"/>
    <property type="match status" value="1"/>
</dbReference>